<gene>
    <name evidence="3" type="ORF">PHATRDRAFT_43575</name>
</gene>
<dbReference type="STRING" id="556484.B7FSP7"/>
<evidence type="ECO:0000256" key="1">
    <source>
        <dbReference type="ARBA" id="ARBA00022737"/>
    </source>
</evidence>
<reference evidence="3 4" key="1">
    <citation type="journal article" date="2008" name="Nature">
        <title>The Phaeodactylum genome reveals the evolutionary history of diatom genomes.</title>
        <authorList>
            <person name="Bowler C."/>
            <person name="Allen A.E."/>
            <person name="Badger J.H."/>
            <person name="Grimwood J."/>
            <person name="Jabbari K."/>
            <person name="Kuo A."/>
            <person name="Maheswari U."/>
            <person name="Martens C."/>
            <person name="Maumus F."/>
            <person name="Otillar R.P."/>
            <person name="Rayko E."/>
            <person name="Salamov A."/>
            <person name="Vandepoele K."/>
            <person name="Beszteri B."/>
            <person name="Gruber A."/>
            <person name="Heijde M."/>
            <person name="Katinka M."/>
            <person name="Mock T."/>
            <person name="Valentin K."/>
            <person name="Verret F."/>
            <person name="Berges J.A."/>
            <person name="Brownlee C."/>
            <person name="Cadoret J.P."/>
            <person name="Chiovitti A."/>
            <person name="Choi C.J."/>
            <person name="Coesel S."/>
            <person name="De Martino A."/>
            <person name="Detter J.C."/>
            <person name="Durkin C."/>
            <person name="Falciatore A."/>
            <person name="Fournet J."/>
            <person name="Haruta M."/>
            <person name="Huysman M.J."/>
            <person name="Jenkins B.D."/>
            <person name="Jiroutova K."/>
            <person name="Jorgensen R.E."/>
            <person name="Joubert Y."/>
            <person name="Kaplan A."/>
            <person name="Kroger N."/>
            <person name="Kroth P.G."/>
            <person name="La Roche J."/>
            <person name="Lindquist E."/>
            <person name="Lommer M."/>
            <person name="Martin-Jezequel V."/>
            <person name="Lopez P.J."/>
            <person name="Lucas S."/>
            <person name="Mangogna M."/>
            <person name="McGinnis K."/>
            <person name="Medlin L.K."/>
            <person name="Montsant A."/>
            <person name="Oudot-Le Secq M.P."/>
            <person name="Napoli C."/>
            <person name="Obornik M."/>
            <person name="Parker M.S."/>
            <person name="Petit J.L."/>
            <person name="Porcel B.M."/>
            <person name="Poulsen N."/>
            <person name="Robison M."/>
            <person name="Rychlewski L."/>
            <person name="Rynearson T.A."/>
            <person name="Schmutz J."/>
            <person name="Shapiro H."/>
            <person name="Siaut M."/>
            <person name="Stanley M."/>
            <person name="Sussman M.R."/>
            <person name="Taylor A.R."/>
            <person name="Vardi A."/>
            <person name="von Dassow P."/>
            <person name="Vyverman W."/>
            <person name="Willis A."/>
            <person name="Wyrwicz L.S."/>
            <person name="Rokhsar D.S."/>
            <person name="Weissenbach J."/>
            <person name="Armbrust E.V."/>
            <person name="Green B.R."/>
            <person name="Van de Peer Y."/>
            <person name="Grigoriev I.V."/>
        </authorList>
    </citation>
    <scope>NUCLEOTIDE SEQUENCE [LARGE SCALE GENOMIC DNA]</scope>
    <source>
        <strain evidence="3 4">CCAP 1055/1</strain>
    </source>
</reference>
<dbReference type="OrthoDB" id="41940at2759"/>
<organism evidence="3 4">
    <name type="scientific">Phaeodactylum tricornutum (strain CCAP 1055/1)</name>
    <dbReference type="NCBI Taxonomy" id="556484"/>
    <lineage>
        <taxon>Eukaryota</taxon>
        <taxon>Sar</taxon>
        <taxon>Stramenopiles</taxon>
        <taxon>Ochrophyta</taxon>
        <taxon>Bacillariophyta</taxon>
        <taxon>Bacillariophyceae</taxon>
        <taxon>Bacillariophycidae</taxon>
        <taxon>Naviculales</taxon>
        <taxon>Phaeodactylaceae</taxon>
        <taxon>Phaeodactylum</taxon>
    </lineage>
</organism>
<dbReference type="AlphaFoldDB" id="B7FSP7"/>
<name>B7FSP7_PHATC</name>
<dbReference type="PANTHER" id="PTHR47942:SF63">
    <property type="entry name" value="PENTATRICOPEPTIDE REPEAT-CONTAINING PROTEIN"/>
    <property type="match status" value="1"/>
</dbReference>
<reference evidence="4" key="2">
    <citation type="submission" date="2008-08" db="EMBL/GenBank/DDBJ databases">
        <authorList>
            <consortium name="Diatom Consortium"/>
            <person name="Grigoriev I."/>
            <person name="Grimwood J."/>
            <person name="Kuo A."/>
            <person name="Otillar R.P."/>
            <person name="Salamov A."/>
            <person name="Detter J.C."/>
            <person name="Lindquist E."/>
            <person name="Shapiro H."/>
            <person name="Lucas S."/>
            <person name="Glavina del Rio T."/>
            <person name="Pitluck S."/>
            <person name="Rokhsar D."/>
            <person name="Bowler C."/>
        </authorList>
    </citation>
    <scope>GENOME REANNOTATION</scope>
    <source>
        <strain evidence="4">CCAP 1055/1</strain>
    </source>
</reference>
<protein>
    <submittedName>
        <fullName evidence="3">Uncharacterized protein</fullName>
    </submittedName>
</protein>
<evidence type="ECO:0000313" key="3">
    <source>
        <dbReference type="EMBL" id="EEC50514.1"/>
    </source>
</evidence>
<dbReference type="PaxDb" id="2850-Phatr43575"/>
<keyword evidence="1" id="KW-0677">Repeat</keyword>
<dbReference type="HOGENOM" id="CLU_362691_0_0_1"/>
<dbReference type="Gene3D" id="1.25.40.10">
    <property type="entry name" value="Tetratricopeptide repeat domain"/>
    <property type="match status" value="2"/>
</dbReference>
<dbReference type="KEGG" id="pti:PHATRDRAFT_43575"/>
<sequence>MQVARIGSRRSATKLLRPQSTGPPPTAAASPRQALSRSSVACVSPFENRGIHFHSGKFPSPSTRRNFSSSSIDGIDTVEHALASSNVKEAQSALDKIPADSSLTLPDLQSLRGRVLDAWLEHQENLLEIYNYTSPERSHLREICLAAESAHNLLEQIEPLFSNSNLTSYSIYGEEFKSDLDVSDEEALRRPMKPYNTVLTQRCNAVLRAWARTSRAGQGINTRLTRAIPQRAQFLLEGMELSYENGSDRLRTVLPTVESFNQVLEAWAYSDEHLRGAMAEQLFQKLRHGNPAAVHFNGRSYRLIIAAWSWSRERRHAFNATGHLMKMLRKLEKGDESMEPTMDDYHMILKAWTNAEDRMAPTKAESVLQLMDYAYNNGITFLQPDITCYRCVLVTAARRRSLPELGRLVDNLLMRMKERLMVPDTLCYQSAITTWKNVALNHEFPENVELGVRRTIELLTEMKLAESRSTLVSVKPSTINYNDVIEALTASSHPRRIQQAQHLLSEMESEFFKRGNNLLKPSANSYRLMIEVLNSVASVKRVVEAKAVVLKMSDKFDELFDASHMSRKENKAVVVATFNAFIRLCATTPVEAEDEGMRILREALAVVDKMRSHVVLEPNSATYAALLEACKDLLPIGPERRRLVEMVFRVCCDEGMVNHIVLKELRDAATSEQYTKMVVAYGEEMEGKRMVPEAWTIKALGDRVCTEDGRKAKPLGVDEIYCEVEDLRWKSERSWRW</sequence>
<keyword evidence="4" id="KW-1185">Reference proteome</keyword>
<dbReference type="EMBL" id="CM000606">
    <property type="protein sequence ID" value="EEC50514.1"/>
    <property type="molecule type" value="Genomic_DNA"/>
</dbReference>
<dbReference type="GeneID" id="7197309"/>
<evidence type="ECO:0000256" key="2">
    <source>
        <dbReference type="SAM" id="MobiDB-lite"/>
    </source>
</evidence>
<dbReference type="InterPro" id="IPR051222">
    <property type="entry name" value="PPR/CCM1_RNA-binding"/>
</dbReference>
<dbReference type="RefSeq" id="XP_002177700.1">
    <property type="nucleotide sequence ID" value="XM_002177664.1"/>
</dbReference>
<dbReference type="InParanoid" id="B7FSP7"/>
<dbReference type="Proteomes" id="UP000000759">
    <property type="component" value="Chromosome 2"/>
</dbReference>
<feature type="region of interest" description="Disordered" evidence="2">
    <location>
        <begin position="1"/>
        <end position="34"/>
    </location>
</feature>
<dbReference type="InterPro" id="IPR011990">
    <property type="entry name" value="TPR-like_helical_dom_sf"/>
</dbReference>
<proteinExistence type="predicted"/>
<evidence type="ECO:0000313" key="4">
    <source>
        <dbReference type="Proteomes" id="UP000000759"/>
    </source>
</evidence>
<dbReference type="eggNOG" id="ENOG502SN1B">
    <property type="taxonomic scope" value="Eukaryota"/>
</dbReference>
<dbReference type="PANTHER" id="PTHR47942">
    <property type="entry name" value="TETRATRICOPEPTIDE REPEAT (TPR)-LIKE SUPERFAMILY PROTEIN-RELATED"/>
    <property type="match status" value="1"/>
</dbReference>
<accession>B7FSP7</accession>